<dbReference type="PROSITE" id="PS51186">
    <property type="entry name" value="GNAT"/>
    <property type="match status" value="1"/>
</dbReference>
<evidence type="ECO:0000256" key="2">
    <source>
        <dbReference type="ARBA" id="ARBA00023315"/>
    </source>
</evidence>
<protein>
    <submittedName>
        <fullName evidence="4">Phosphinothricin N-acetyltransferase</fullName>
        <ecNumber evidence="4">2.3.1.183</ecNumber>
    </submittedName>
</protein>
<dbReference type="InterPro" id="IPR000182">
    <property type="entry name" value="GNAT_dom"/>
</dbReference>
<evidence type="ECO:0000313" key="4">
    <source>
        <dbReference type="EMBL" id="KWR56182.1"/>
    </source>
</evidence>
<dbReference type="PATRIC" id="fig|46506.5.peg.1340"/>
<dbReference type="GO" id="GO:0102971">
    <property type="term" value="F:phosphinothricin N-acetyltransferase activity"/>
    <property type="evidence" value="ECO:0007669"/>
    <property type="project" value="UniProtKB-EC"/>
</dbReference>
<dbReference type="CDD" id="cd04301">
    <property type="entry name" value="NAT_SF"/>
    <property type="match status" value="1"/>
</dbReference>
<dbReference type="Gene3D" id="3.40.630.30">
    <property type="match status" value="1"/>
</dbReference>
<feature type="domain" description="N-acetyltransferase" evidence="3">
    <location>
        <begin position="1"/>
        <end position="161"/>
    </location>
</feature>
<evidence type="ECO:0000259" key="3">
    <source>
        <dbReference type="PROSITE" id="PS51186"/>
    </source>
</evidence>
<dbReference type="PANTHER" id="PTHR43072:SF23">
    <property type="entry name" value="UPF0039 PROTEIN C11D3.02C"/>
    <property type="match status" value="1"/>
</dbReference>
<reference evidence="4 5" key="1">
    <citation type="journal article" date="2016" name="BMC Genomics">
        <title>Type VI secretion systems of human gut Bacteroidales segregate into three genetic architectures, two of which are contained on mobile genetic elements.</title>
        <authorList>
            <person name="Coyne M.J."/>
            <person name="Roelofs K.G."/>
            <person name="Comstock L.E."/>
        </authorList>
    </citation>
    <scope>NUCLEOTIDE SEQUENCE [LARGE SCALE GENOMIC DNA]</scope>
    <source>
        <strain evidence="4 5">CL09T03C01</strain>
    </source>
</reference>
<keyword evidence="1 4" id="KW-0808">Transferase</keyword>
<evidence type="ECO:0000256" key="1">
    <source>
        <dbReference type="ARBA" id="ARBA00022679"/>
    </source>
</evidence>
<dbReference type="Proteomes" id="UP000056419">
    <property type="component" value="Unassembled WGS sequence"/>
</dbReference>
<organism evidence="4 5">
    <name type="scientific">Bacteroides stercoris</name>
    <dbReference type="NCBI Taxonomy" id="46506"/>
    <lineage>
        <taxon>Bacteria</taxon>
        <taxon>Pseudomonadati</taxon>
        <taxon>Bacteroidota</taxon>
        <taxon>Bacteroidia</taxon>
        <taxon>Bacteroidales</taxon>
        <taxon>Bacteroidaceae</taxon>
        <taxon>Bacteroides</taxon>
    </lineage>
</organism>
<dbReference type="RefSeq" id="WP_060385592.1">
    <property type="nucleotide sequence ID" value="NZ_LRGC01000004.1"/>
</dbReference>
<dbReference type="EMBL" id="LRGC01000004">
    <property type="protein sequence ID" value="KWR56182.1"/>
    <property type="molecule type" value="Genomic_DNA"/>
</dbReference>
<dbReference type="AlphaFoldDB" id="A0A108TAF9"/>
<keyword evidence="5" id="KW-1185">Reference proteome</keyword>
<dbReference type="SUPFAM" id="SSF55729">
    <property type="entry name" value="Acyl-CoA N-acyltransferases (Nat)"/>
    <property type="match status" value="1"/>
</dbReference>
<gene>
    <name evidence="4" type="primary">pat</name>
    <name evidence="4" type="ORF">AA415_01253</name>
</gene>
<dbReference type="PANTHER" id="PTHR43072">
    <property type="entry name" value="N-ACETYLTRANSFERASE"/>
    <property type="match status" value="1"/>
</dbReference>
<dbReference type="Pfam" id="PF13420">
    <property type="entry name" value="Acetyltransf_4"/>
    <property type="match status" value="1"/>
</dbReference>
<dbReference type="STRING" id="46506.AA415_01253"/>
<keyword evidence="2 4" id="KW-0012">Acyltransferase</keyword>
<sequence length="161" mass="18911">MIRPVQLQDVKYITDIYNEYILNSTYTFETEPISEDEMRLRIAEIFPHFPFFVCETDHKVVGYCYAHPWKQRTAYRYTLETTVYLSARHRGKGLGKLLMQVLIKECRQHNYHTLIACITACNTASCSLHSKLGFTQVSHFKEVGMKFGEWLDVADYELILK</sequence>
<dbReference type="EC" id="2.3.1.183" evidence="4"/>
<accession>A0A108TAF9</accession>
<proteinExistence type="predicted"/>
<dbReference type="InterPro" id="IPR016181">
    <property type="entry name" value="Acyl_CoA_acyltransferase"/>
</dbReference>
<comment type="caution">
    <text evidence="4">The sequence shown here is derived from an EMBL/GenBank/DDBJ whole genome shotgun (WGS) entry which is preliminary data.</text>
</comment>
<evidence type="ECO:0000313" key="5">
    <source>
        <dbReference type="Proteomes" id="UP000056419"/>
    </source>
</evidence>
<name>A0A108TAF9_BACSE</name>